<sequence length="91" mass="10217">MCHEFDTNAGPQAVSMTVECKRNCQPQANFFDWRFLDSDILPNSDYDPSDDGTKLLNPSIDLLKRTTVNDNGPAAHRVDFDCYEDASNPTC</sequence>
<dbReference type="Proteomes" id="UP000492821">
    <property type="component" value="Unassembled WGS sequence"/>
</dbReference>
<dbReference type="AlphaFoldDB" id="A0A7E4ZWM0"/>
<proteinExistence type="predicted"/>
<dbReference type="WBParaSite" id="Pan_g21718.t1">
    <property type="protein sequence ID" value="Pan_g21718.t1"/>
    <property type="gene ID" value="Pan_g21718"/>
</dbReference>
<keyword evidence="1" id="KW-1185">Reference proteome</keyword>
<evidence type="ECO:0000313" key="1">
    <source>
        <dbReference type="Proteomes" id="UP000492821"/>
    </source>
</evidence>
<reference evidence="2" key="2">
    <citation type="submission" date="2020-10" db="UniProtKB">
        <authorList>
            <consortium name="WormBaseParasite"/>
        </authorList>
    </citation>
    <scope>IDENTIFICATION</scope>
</reference>
<reference evidence="1" key="1">
    <citation type="journal article" date="2013" name="Genetics">
        <title>The draft genome and transcriptome of Panagrellus redivivus are shaped by the harsh demands of a free-living lifestyle.</title>
        <authorList>
            <person name="Srinivasan J."/>
            <person name="Dillman A.R."/>
            <person name="Macchietto M.G."/>
            <person name="Heikkinen L."/>
            <person name="Lakso M."/>
            <person name="Fracchia K.M."/>
            <person name="Antoshechkin I."/>
            <person name="Mortazavi A."/>
            <person name="Wong G."/>
            <person name="Sternberg P.W."/>
        </authorList>
    </citation>
    <scope>NUCLEOTIDE SEQUENCE [LARGE SCALE GENOMIC DNA]</scope>
    <source>
        <strain evidence="1">MT8872</strain>
    </source>
</reference>
<accession>A0A7E4ZWM0</accession>
<name>A0A7E4ZWM0_PANRE</name>
<evidence type="ECO:0000313" key="2">
    <source>
        <dbReference type="WBParaSite" id="Pan_g21718.t1"/>
    </source>
</evidence>
<protein>
    <submittedName>
        <fullName evidence="2">Ricin B-type lectin domain-containing protein</fullName>
    </submittedName>
</protein>
<organism evidence="1 2">
    <name type="scientific">Panagrellus redivivus</name>
    <name type="common">Microworm</name>
    <dbReference type="NCBI Taxonomy" id="6233"/>
    <lineage>
        <taxon>Eukaryota</taxon>
        <taxon>Metazoa</taxon>
        <taxon>Ecdysozoa</taxon>
        <taxon>Nematoda</taxon>
        <taxon>Chromadorea</taxon>
        <taxon>Rhabditida</taxon>
        <taxon>Tylenchina</taxon>
        <taxon>Panagrolaimomorpha</taxon>
        <taxon>Panagrolaimoidea</taxon>
        <taxon>Panagrolaimidae</taxon>
        <taxon>Panagrellus</taxon>
    </lineage>
</organism>